<evidence type="ECO:0000256" key="1">
    <source>
        <dbReference type="SAM" id="MobiDB-lite"/>
    </source>
</evidence>
<gene>
    <name evidence="3" type="ORF">NMOB1V02_LOCUS8804</name>
</gene>
<feature type="compositionally biased region" description="Basic and acidic residues" evidence="1">
    <location>
        <begin position="84"/>
        <end position="97"/>
    </location>
</feature>
<keyword evidence="2" id="KW-0732">Signal</keyword>
<feature type="signal peptide" evidence="2">
    <location>
        <begin position="1"/>
        <end position="16"/>
    </location>
</feature>
<keyword evidence="4" id="KW-1185">Reference proteome</keyword>
<organism evidence="3">
    <name type="scientific">Notodromas monacha</name>
    <dbReference type="NCBI Taxonomy" id="399045"/>
    <lineage>
        <taxon>Eukaryota</taxon>
        <taxon>Metazoa</taxon>
        <taxon>Ecdysozoa</taxon>
        <taxon>Arthropoda</taxon>
        <taxon>Crustacea</taxon>
        <taxon>Oligostraca</taxon>
        <taxon>Ostracoda</taxon>
        <taxon>Podocopa</taxon>
        <taxon>Podocopida</taxon>
        <taxon>Cypridocopina</taxon>
        <taxon>Cypridoidea</taxon>
        <taxon>Cyprididae</taxon>
        <taxon>Notodromas</taxon>
    </lineage>
</organism>
<protein>
    <submittedName>
        <fullName evidence="3">Uncharacterized protein</fullName>
    </submittedName>
</protein>
<feature type="region of interest" description="Disordered" evidence="1">
    <location>
        <begin position="78"/>
        <end position="102"/>
    </location>
</feature>
<proteinExistence type="predicted"/>
<reference evidence="3" key="1">
    <citation type="submission" date="2020-11" db="EMBL/GenBank/DDBJ databases">
        <authorList>
            <person name="Tran Van P."/>
        </authorList>
    </citation>
    <scope>NUCLEOTIDE SEQUENCE</scope>
</reference>
<dbReference type="Proteomes" id="UP000678499">
    <property type="component" value="Unassembled WGS sequence"/>
</dbReference>
<dbReference type="EMBL" id="CAJPEX010002655">
    <property type="protein sequence ID" value="CAG0921304.1"/>
    <property type="molecule type" value="Genomic_DNA"/>
</dbReference>
<dbReference type="EMBL" id="OA884692">
    <property type="protein sequence ID" value="CAD7281152.1"/>
    <property type="molecule type" value="Genomic_DNA"/>
</dbReference>
<name>A0A7R9GI00_9CRUS</name>
<dbReference type="AlphaFoldDB" id="A0A7R9GI00"/>
<feature type="chain" id="PRO_5036210793" evidence="2">
    <location>
        <begin position="17"/>
        <end position="120"/>
    </location>
</feature>
<evidence type="ECO:0000256" key="2">
    <source>
        <dbReference type="SAM" id="SignalP"/>
    </source>
</evidence>
<evidence type="ECO:0000313" key="4">
    <source>
        <dbReference type="Proteomes" id="UP000678499"/>
    </source>
</evidence>
<sequence>MKALICLAFFFVAVHGGAIRYEETIEQKYRPVMVPVSSTVIPLDDLPVYKIGFGFGFNPEQFDKTVLKKGTEKKKLDLITAQNKKKDQQKNKTKSDPKSASVEFGVKVSKISEADFKKFN</sequence>
<accession>A0A7R9GI00</accession>
<dbReference type="OrthoDB" id="8195466at2759"/>
<evidence type="ECO:0000313" key="3">
    <source>
        <dbReference type="EMBL" id="CAD7281152.1"/>
    </source>
</evidence>